<dbReference type="PROSITE" id="PS51365">
    <property type="entry name" value="RENAL_DIPEPTIDASE_2"/>
    <property type="match status" value="1"/>
</dbReference>
<dbReference type="Pfam" id="PF01244">
    <property type="entry name" value="Peptidase_M19"/>
    <property type="match status" value="1"/>
</dbReference>
<dbReference type="PANTHER" id="PTHR10443:SF12">
    <property type="entry name" value="DIPEPTIDASE"/>
    <property type="match status" value="1"/>
</dbReference>
<organism evidence="2 3">
    <name type="scientific">Adhaeribacter radiodurans</name>
    <dbReference type="NCBI Taxonomy" id="2745197"/>
    <lineage>
        <taxon>Bacteria</taxon>
        <taxon>Pseudomonadati</taxon>
        <taxon>Bacteroidota</taxon>
        <taxon>Cytophagia</taxon>
        <taxon>Cytophagales</taxon>
        <taxon>Hymenobacteraceae</taxon>
        <taxon>Adhaeribacter</taxon>
    </lineage>
</organism>
<dbReference type="Proteomes" id="UP000514509">
    <property type="component" value="Chromosome"/>
</dbReference>
<protein>
    <submittedName>
        <fullName evidence="2">Membrane dipeptidase</fullName>
    </submittedName>
</protein>
<feature type="signal peptide" evidence="1">
    <location>
        <begin position="1"/>
        <end position="19"/>
    </location>
</feature>
<dbReference type="AlphaFoldDB" id="A0A7L7L4E2"/>
<keyword evidence="3" id="KW-1185">Reference proteome</keyword>
<dbReference type="EMBL" id="CP055153">
    <property type="protein sequence ID" value="QMU27666.1"/>
    <property type="molecule type" value="Genomic_DNA"/>
</dbReference>
<reference evidence="2 3" key="1">
    <citation type="submission" date="2020-08" db="EMBL/GenBank/DDBJ databases">
        <title>Adhaeribacter dokdonensis sp. nov., isolated from the rhizosphere of Elymus tsukushiensis, a plant native to the Dokdo Islands, Republic of Korea.</title>
        <authorList>
            <person name="Ghim S.Y."/>
        </authorList>
    </citation>
    <scope>NUCLEOTIDE SEQUENCE [LARGE SCALE GENOMIC DNA]</scope>
    <source>
        <strain evidence="2 3">KUDC8001</strain>
    </source>
</reference>
<feature type="chain" id="PRO_5029886877" evidence="1">
    <location>
        <begin position="20"/>
        <end position="390"/>
    </location>
</feature>
<dbReference type="InterPro" id="IPR032466">
    <property type="entry name" value="Metal_Hydrolase"/>
</dbReference>
<evidence type="ECO:0000256" key="1">
    <source>
        <dbReference type="SAM" id="SignalP"/>
    </source>
</evidence>
<dbReference type="GO" id="GO:0006508">
    <property type="term" value="P:proteolysis"/>
    <property type="evidence" value="ECO:0007669"/>
    <property type="project" value="InterPro"/>
</dbReference>
<sequence length="390" mass="43952">MKYFLLLFLLLILVNPGKAQDFQKWHEKAILVDTHNDVLYGAIMEGMPIEKDLTGKAHTDLKRLQKGGVDAQVFAVWCDETYGKNTAFKYANTEIDSLEAIAQRNPDKMVFVNTPSDLRKVVKHKKLAAMIGVEGGHMIEDNITYLDSLFHRGVCYLTLTWNNSTSWATSSRDESTGKIPNPQKGLNDFGRKIVKHMNELGMLIDVSHVGEQTFYDVIQTTTKPIIASHSSVYAICPHHRNLKDNQIKAIAKNKGVIQVNFASDFIDPDYDKRTKIFLDAHKPELDSLEKISGIDVASYFTKKYPTETYALRPPLSLLLDHIDYIVKLVGVNHVGLGSDFDGISSSPKDIEDVSQFPNITKGLVERGYRKRDIQKILGGNFIRAWEANQP</sequence>
<dbReference type="SUPFAM" id="SSF51556">
    <property type="entry name" value="Metallo-dependent hydrolases"/>
    <property type="match status" value="1"/>
</dbReference>
<dbReference type="RefSeq" id="WP_182414861.1">
    <property type="nucleotide sequence ID" value="NZ_CP055153.1"/>
</dbReference>
<evidence type="ECO:0000313" key="2">
    <source>
        <dbReference type="EMBL" id="QMU27666.1"/>
    </source>
</evidence>
<dbReference type="GO" id="GO:0070573">
    <property type="term" value="F:metallodipeptidase activity"/>
    <property type="evidence" value="ECO:0007669"/>
    <property type="project" value="InterPro"/>
</dbReference>
<accession>A0A7L7L4E2</accession>
<dbReference type="Gene3D" id="3.20.20.140">
    <property type="entry name" value="Metal-dependent hydrolases"/>
    <property type="match status" value="1"/>
</dbReference>
<name>A0A7L7L4E2_9BACT</name>
<keyword evidence="1" id="KW-0732">Signal</keyword>
<evidence type="ECO:0000313" key="3">
    <source>
        <dbReference type="Proteomes" id="UP000514509"/>
    </source>
</evidence>
<dbReference type="InterPro" id="IPR008257">
    <property type="entry name" value="Pept_M19"/>
</dbReference>
<dbReference type="KEGG" id="add:HUW48_06220"/>
<proteinExistence type="predicted"/>
<dbReference type="CDD" id="cd01301">
    <property type="entry name" value="rDP_like"/>
    <property type="match status" value="1"/>
</dbReference>
<gene>
    <name evidence="2" type="ORF">HUW48_06220</name>
</gene>
<dbReference type="PANTHER" id="PTHR10443">
    <property type="entry name" value="MICROSOMAL DIPEPTIDASE"/>
    <property type="match status" value="1"/>
</dbReference>